<evidence type="ECO:0000259" key="1">
    <source>
        <dbReference type="PROSITE" id="PS51163"/>
    </source>
</evidence>
<dbReference type="InterPro" id="IPR006070">
    <property type="entry name" value="Sua5-like_dom"/>
</dbReference>
<name>A0A0F9IFT9_9ZZZZ</name>
<dbReference type="GO" id="GO:0003725">
    <property type="term" value="F:double-stranded RNA binding"/>
    <property type="evidence" value="ECO:0007669"/>
    <property type="project" value="InterPro"/>
</dbReference>
<dbReference type="PROSITE" id="PS51163">
    <property type="entry name" value="YRDC"/>
    <property type="match status" value="1"/>
</dbReference>
<sequence length="207" mass="23106">MSQFFQIHPDNPQVRLIKQACEIIRRGGLIVYPTDSGYALGCQIGDSQAMERLRRIRKLDVDHNFTLVCRDLSELSTYAKFNNAVFRLLKAHTPGSYTFVLPATKEVPKRLQHPKRKTIGLRIPEHSIALALLEELNEPLMSSTLILPGDDMPMTDAEDIVDAIGKQVDLIIDGGACSAEPTTVVEFIDDLPEVIRFGQGDSTPFEE</sequence>
<accession>A0A0F9IFT9</accession>
<dbReference type="InterPro" id="IPR017945">
    <property type="entry name" value="DHBP_synth_RibB-like_a/b_dom"/>
</dbReference>
<dbReference type="Pfam" id="PF01300">
    <property type="entry name" value="Sua5_yciO_yrdC"/>
    <property type="match status" value="1"/>
</dbReference>
<dbReference type="EMBL" id="LAZR01014189">
    <property type="protein sequence ID" value="KKM18584.1"/>
    <property type="molecule type" value="Genomic_DNA"/>
</dbReference>
<dbReference type="SUPFAM" id="SSF55821">
    <property type="entry name" value="YrdC/RibB"/>
    <property type="match status" value="1"/>
</dbReference>
<dbReference type="InterPro" id="IPR052532">
    <property type="entry name" value="SUA5_domain"/>
</dbReference>
<dbReference type="NCBIfam" id="TIGR00057">
    <property type="entry name" value="L-threonylcarbamoyladenylate synthase"/>
    <property type="match status" value="1"/>
</dbReference>
<proteinExistence type="predicted"/>
<reference evidence="2" key="1">
    <citation type="journal article" date="2015" name="Nature">
        <title>Complex archaea that bridge the gap between prokaryotes and eukaryotes.</title>
        <authorList>
            <person name="Spang A."/>
            <person name="Saw J.H."/>
            <person name="Jorgensen S.L."/>
            <person name="Zaremba-Niedzwiedzka K."/>
            <person name="Martijn J."/>
            <person name="Lind A.E."/>
            <person name="van Eijk R."/>
            <person name="Schleper C."/>
            <person name="Guy L."/>
            <person name="Ettema T.J."/>
        </authorList>
    </citation>
    <scope>NUCLEOTIDE SEQUENCE</scope>
</reference>
<protein>
    <recommendedName>
        <fullName evidence="1">YrdC-like domain-containing protein</fullName>
    </recommendedName>
</protein>
<evidence type="ECO:0000313" key="2">
    <source>
        <dbReference type="EMBL" id="KKM18584.1"/>
    </source>
</evidence>
<comment type="caution">
    <text evidence="2">The sequence shown here is derived from an EMBL/GenBank/DDBJ whole genome shotgun (WGS) entry which is preliminary data.</text>
</comment>
<organism evidence="2">
    <name type="scientific">marine sediment metagenome</name>
    <dbReference type="NCBI Taxonomy" id="412755"/>
    <lineage>
        <taxon>unclassified sequences</taxon>
        <taxon>metagenomes</taxon>
        <taxon>ecological metagenomes</taxon>
    </lineage>
</organism>
<dbReference type="PANTHER" id="PTHR42828:SF3">
    <property type="entry name" value="THREONYLCARBAMOYL-AMP SYNTHASE"/>
    <property type="match status" value="1"/>
</dbReference>
<gene>
    <name evidence="2" type="ORF">LCGC14_1664230</name>
</gene>
<dbReference type="AlphaFoldDB" id="A0A0F9IFT9"/>
<dbReference type="Gene3D" id="3.90.870.10">
    <property type="entry name" value="DHBP synthase"/>
    <property type="match status" value="1"/>
</dbReference>
<dbReference type="PANTHER" id="PTHR42828">
    <property type="entry name" value="DHBP SYNTHASE RIBB-LIKE ALPHA/BETA DOMAIN-CONTAINING PROTEIN"/>
    <property type="match status" value="1"/>
</dbReference>
<feature type="domain" description="YrdC-like" evidence="1">
    <location>
        <begin position="14"/>
        <end position="200"/>
    </location>
</feature>